<feature type="compositionally biased region" description="Basic and acidic residues" evidence="7">
    <location>
        <begin position="133"/>
        <end position="157"/>
    </location>
</feature>
<evidence type="ECO:0000256" key="3">
    <source>
        <dbReference type="ARBA" id="ARBA00022692"/>
    </source>
</evidence>
<feature type="transmembrane region" description="Helical" evidence="8">
    <location>
        <begin position="34"/>
        <end position="56"/>
    </location>
</feature>
<protein>
    <submittedName>
        <fullName evidence="9">Zinc transporter ZIP9</fullName>
    </submittedName>
</protein>
<evidence type="ECO:0000256" key="1">
    <source>
        <dbReference type="ARBA" id="ARBA00004127"/>
    </source>
</evidence>
<keyword evidence="4 8" id="KW-1133">Transmembrane helix</keyword>
<dbReference type="OrthoDB" id="19859at2759"/>
<keyword evidence="6 8" id="KW-0472">Membrane</keyword>
<dbReference type="InterPro" id="IPR003689">
    <property type="entry name" value="ZIP"/>
</dbReference>
<dbReference type="Pfam" id="PF02535">
    <property type="entry name" value="Zip"/>
    <property type="match status" value="1"/>
</dbReference>
<proteinExistence type="predicted"/>
<reference evidence="9 10" key="1">
    <citation type="submission" date="2021-01" db="EMBL/GenBank/DDBJ databases">
        <title>Chromosome-level genome assembly of a human fungal pathogen reveals clustering of transcriptionally co-regulated genes.</title>
        <authorList>
            <person name="Voorhies M."/>
            <person name="Cohen S."/>
            <person name="Shea T.P."/>
            <person name="Petrus S."/>
            <person name="Munoz J.F."/>
            <person name="Poplawski S."/>
            <person name="Goldman W.E."/>
            <person name="Michael T."/>
            <person name="Cuomo C.A."/>
            <person name="Sil A."/>
            <person name="Beyhan S."/>
        </authorList>
    </citation>
    <scope>NUCLEOTIDE SEQUENCE [LARGE SCALE GENOMIC DNA]</scope>
    <source>
        <strain evidence="9 10">G184AR</strain>
    </source>
</reference>
<evidence type="ECO:0000313" key="10">
    <source>
        <dbReference type="Proteomes" id="UP000670092"/>
    </source>
</evidence>
<evidence type="ECO:0000256" key="6">
    <source>
        <dbReference type="ARBA" id="ARBA00023136"/>
    </source>
</evidence>
<dbReference type="GO" id="GO:0006829">
    <property type="term" value="P:zinc ion transport"/>
    <property type="evidence" value="ECO:0007669"/>
    <property type="project" value="InterPro"/>
</dbReference>
<dbReference type="PANTHER" id="PTHR16133:SF0">
    <property type="entry name" value="ZINC_IRON REGULATED TRANSPORTER-RELATED PROTEIN 102B, ISOFORM E"/>
    <property type="match status" value="1"/>
</dbReference>
<feature type="transmembrane region" description="Helical" evidence="8">
    <location>
        <begin position="403"/>
        <end position="421"/>
    </location>
</feature>
<dbReference type="PANTHER" id="PTHR16133">
    <property type="entry name" value="SOLUTE CARRIER FAMILY 39 ZINC TRANSPORTER , MEMBER 9-RELATED"/>
    <property type="match status" value="1"/>
</dbReference>
<feature type="transmembrane region" description="Helical" evidence="8">
    <location>
        <begin position="308"/>
        <end position="331"/>
    </location>
</feature>
<comment type="subcellular location">
    <subcellularLocation>
        <location evidence="1">Endomembrane system</location>
        <topology evidence="1">Multi-pass membrane protein</topology>
    </subcellularLocation>
    <subcellularLocation>
        <location evidence="2">Golgi apparatus membrane</location>
    </subcellularLocation>
</comment>
<dbReference type="GO" id="GO:0000139">
    <property type="term" value="C:Golgi membrane"/>
    <property type="evidence" value="ECO:0007669"/>
    <property type="project" value="UniProtKB-SubCell"/>
</dbReference>
<evidence type="ECO:0000256" key="4">
    <source>
        <dbReference type="ARBA" id="ARBA00022989"/>
    </source>
</evidence>
<evidence type="ECO:0000256" key="2">
    <source>
        <dbReference type="ARBA" id="ARBA00004394"/>
    </source>
</evidence>
<comment type="caution">
    <text evidence="9">The sequence shown here is derived from an EMBL/GenBank/DDBJ whole genome shotgun (WGS) entry which is preliminary data.</text>
</comment>
<feature type="region of interest" description="Disordered" evidence="7">
    <location>
        <begin position="112"/>
        <end position="166"/>
    </location>
</feature>
<dbReference type="Proteomes" id="UP000670092">
    <property type="component" value="Unassembled WGS sequence"/>
</dbReference>
<evidence type="ECO:0000256" key="5">
    <source>
        <dbReference type="ARBA" id="ARBA00023034"/>
    </source>
</evidence>
<feature type="transmembrane region" description="Helical" evidence="8">
    <location>
        <begin position="246"/>
        <end position="268"/>
    </location>
</feature>
<dbReference type="InterPro" id="IPR045891">
    <property type="entry name" value="ZIP9"/>
</dbReference>
<accession>A0A8H7Z4J0</accession>
<feature type="transmembrane region" description="Helical" evidence="8">
    <location>
        <begin position="343"/>
        <end position="361"/>
    </location>
</feature>
<organism evidence="9 10">
    <name type="scientific">Ajellomyces capsulatus</name>
    <name type="common">Darling's disease fungus</name>
    <name type="synonym">Histoplasma capsulatum</name>
    <dbReference type="NCBI Taxonomy" id="5037"/>
    <lineage>
        <taxon>Eukaryota</taxon>
        <taxon>Fungi</taxon>
        <taxon>Dikarya</taxon>
        <taxon>Ascomycota</taxon>
        <taxon>Pezizomycotina</taxon>
        <taxon>Eurotiomycetes</taxon>
        <taxon>Eurotiomycetidae</taxon>
        <taxon>Onygenales</taxon>
        <taxon>Ajellomycetaceae</taxon>
        <taxon>Histoplasma</taxon>
    </lineage>
</organism>
<feature type="compositionally biased region" description="Basic and acidic residues" evidence="7">
    <location>
        <begin position="112"/>
        <end position="125"/>
    </location>
</feature>
<gene>
    <name evidence="9" type="primary">ZIP9</name>
    <name evidence="9" type="ORF">I7I52_00168</name>
</gene>
<dbReference type="VEuPathDB" id="FungiDB:I7I52_00168"/>
<sequence>MMYGLLTLLILSLLMAIASFVIGSLPLSFSLSSSQLRFISALGMGVLVGTSLIVIIPEGVDTLYSSTAISHTHSNKRYVDTVDGGTIHALNARWQHSAARTSFLVRRDTLQSEDSAKVDSPHEVDSGQSGDGGRLHILGDHEGNDKDKTQENEKDGAEPQPTSPHPWVGISLISGFILMYLIDTLPSVASSPTNQQQRPYHISLDNLDFGLSLASSPSRNGTGSVGSGLLTTATTSSSSSTARNGFATTIGLVIHAAADGVALGASISDTNLSFVVFLAIMVHKAPAAFGLTTILLKQGLSTRAVKGHLLMFSLGAPVGALLTWIVAHTVLAGNASDERATQWRTGMLLLFSAGSFLYVAMHTMQEMGMSTEMSRRDSSYANGYAVHDRDNAQRTQQKSMKDLIATVVGMILPLFLQIGHAG</sequence>
<evidence type="ECO:0000313" key="9">
    <source>
        <dbReference type="EMBL" id="KAG5302501.1"/>
    </source>
</evidence>
<dbReference type="GO" id="GO:0046873">
    <property type="term" value="F:metal ion transmembrane transporter activity"/>
    <property type="evidence" value="ECO:0007669"/>
    <property type="project" value="InterPro"/>
</dbReference>
<keyword evidence="5" id="KW-0333">Golgi apparatus</keyword>
<dbReference type="EMBL" id="JAEVHI010000001">
    <property type="protein sequence ID" value="KAG5302501.1"/>
    <property type="molecule type" value="Genomic_DNA"/>
</dbReference>
<evidence type="ECO:0000256" key="7">
    <source>
        <dbReference type="SAM" id="MobiDB-lite"/>
    </source>
</evidence>
<feature type="transmembrane region" description="Helical" evidence="8">
    <location>
        <begin position="274"/>
        <end position="296"/>
    </location>
</feature>
<keyword evidence="3 8" id="KW-0812">Transmembrane</keyword>
<dbReference type="AlphaFoldDB" id="A0A8H7Z4J0"/>
<evidence type="ECO:0000256" key="8">
    <source>
        <dbReference type="SAM" id="Phobius"/>
    </source>
</evidence>
<name>A0A8H7Z4J0_AJECA</name>